<dbReference type="EMBL" id="VSSQ01139477">
    <property type="protein sequence ID" value="MPN62039.1"/>
    <property type="molecule type" value="Genomic_DNA"/>
</dbReference>
<accession>A0A645JH74</accession>
<organism evidence="1">
    <name type="scientific">bioreactor metagenome</name>
    <dbReference type="NCBI Taxonomy" id="1076179"/>
    <lineage>
        <taxon>unclassified sequences</taxon>
        <taxon>metagenomes</taxon>
        <taxon>ecological metagenomes</taxon>
    </lineage>
</organism>
<comment type="caution">
    <text evidence="1">The sequence shown here is derived from an EMBL/GenBank/DDBJ whole genome shotgun (WGS) entry which is preliminary data.</text>
</comment>
<sequence>MVSTIIVVFIINPPFKFGNGVYSALLWARDTRLGSEHGKEPLQKWINVIPGLPSLHKKKRRGQIVHSAITDFSSIIYTYLACQEKSENIRHHAI</sequence>
<reference evidence="1" key="1">
    <citation type="submission" date="2019-08" db="EMBL/GenBank/DDBJ databases">
        <authorList>
            <person name="Kucharzyk K."/>
            <person name="Murdoch R.W."/>
            <person name="Higgins S."/>
            <person name="Loffler F."/>
        </authorList>
    </citation>
    <scope>NUCLEOTIDE SEQUENCE</scope>
</reference>
<gene>
    <name evidence="1" type="ORF">SDC9_209785</name>
</gene>
<protein>
    <submittedName>
        <fullName evidence="1">Uncharacterized protein</fullName>
    </submittedName>
</protein>
<dbReference type="AlphaFoldDB" id="A0A645JH74"/>
<proteinExistence type="predicted"/>
<name>A0A645JH74_9ZZZZ</name>
<evidence type="ECO:0000313" key="1">
    <source>
        <dbReference type="EMBL" id="MPN62039.1"/>
    </source>
</evidence>